<keyword evidence="1" id="KW-0472">Membrane</keyword>
<dbReference type="Proteomes" id="UP000285295">
    <property type="component" value="Unassembled WGS sequence"/>
</dbReference>
<evidence type="ECO:0008006" key="4">
    <source>
        <dbReference type="Google" id="ProtNLM"/>
    </source>
</evidence>
<protein>
    <recommendedName>
        <fullName evidence="4">VPLPA-CTERM sorting domain-containing protein</fullName>
    </recommendedName>
</protein>
<organism evidence="2 3">
    <name type="scientific">Paenirhodobacter populi</name>
    <dbReference type="NCBI Taxonomy" id="2306993"/>
    <lineage>
        <taxon>Bacteria</taxon>
        <taxon>Pseudomonadati</taxon>
        <taxon>Pseudomonadota</taxon>
        <taxon>Alphaproteobacteria</taxon>
        <taxon>Rhodobacterales</taxon>
        <taxon>Rhodobacter group</taxon>
        <taxon>Paenirhodobacter</taxon>
    </lineage>
</organism>
<reference evidence="2 3" key="2">
    <citation type="submission" date="2019-01" db="EMBL/GenBank/DDBJ databases">
        <authorList>
            <person name="Li Y."/>
        </authorList>
    </citation>
    <scope>NUCLEOTIDE SEQUENCE [LARGE SCALE GENOMIC DNA]</scope>
    <source>
        <strain evidence="2 3">D19-10-3-21</strain>
    </source>
</reference>
<keyword evidence="1" id="KW-0812">Transmembrane</keyword>
<evidence type="ECO:0000256" key="1">
    <source>
        <dbReference type="SAM" id="Phobius"/>
    </source>
</evidence>
<name>A0A443K4M6_9RHOB</name>
<proteinExistence type="predicted"/>
<comment type="caution">
    <text evidence="2">The sequence shown here is derived from an EMBL/GenBank/DDBJ whole genome shotgun (WGS) entry which is preliminary data.</text>
</comment>
<keyword evidence="1" id="KW-1133">Transmembrane helix</keyword>
<evidence type="ECO:0000313" key="2">
    <source>
        <dbReference type="EMBL" id="RWR27721.1"/>
    </source>
</evidence>
<reference evidence="2 3" key="1">
    <citation type="submission" date="2019-01" db="EMBL/GenBank/DDBJ databases">
        <title>Sinorhodobacter populi sp. nov. isolated from the symptomatic bark tissue of Populus euramericana canker.</title>
        <authorList>
            <person name="Xu G."/>
        </authorList>
    </citation>
    <scope>NUCLEOTIDE SEQUENCE [LARGE SCALE GENOMIC DNA]</scope>
    <source>
        <strain evidence="2 3">D19-10-3-21</strain>
    </source>
</reference>
<dbReference type="AlphaFoldDB" id="A0A443K4M6"/>
<feature type="transmembrane region" description="Helical" evidence="1">
    <location>
        <begin position="85"/>
        <end position="102"/>
    </location>
</feature>
<accession>A0A443K4M6</accession>
<evidence type="ECO:0000313" key="3">
    <source>
        <dbReference type="Proteomes" id="UP000285295"/>
    </source>
</evidence>
<dbReference type="RefSeq" id="WP_128238117.1">
    <property type="nucleotide sequence ID" value="NZ_SAUX01000019.1"/>
</dbReference>
<gene>
    <name evidence="2" type="ORF">D2T31_15930</name>
</gene>
<dbReference type="EMBL" id="SAUX01000019">
    <property type="protein sequence ID" value="RWR27721.1"/>
    <property type="molecule type" value="Genomic_DNA"/>
</dbReference>
<sequence length="108" mass="11293">MTNNGAGVLPGVTWYTGNHTNENTLFWATGAGSELFYDEVVGYDSTFAALIGPNADGAYIQNTAVYDVIARANGLGDEALPAVPVPAPVLMLGGALVALFGMSRRQRT</sequence>